<accession>A0ABP0IGT2</accession>
<feature type="transmembrane region" description="Helical" evidence="2">
    <location>
        <begin position="245"/>
        <end position="265"/>
    </location>
</feature>
<feature type="transmembrane region" description="Helical" evidence="2">
    <location>
        <begin position="336"/>
        <end position="355"/>
    </location>
</feature>
<evidence type="ECO:0000256" key="2">
    <source>
        <dbReference type="SAM" id="Phobius"/>
    </source>
</evidence>
<dbReference type="Gene3D" id="1.20.1250.20">
    <property type="entry name" value="MFS general substrate transporter like domains"/>
    <property type="match status" value="2"/>
</dbReference>
<feature type="transmembrane region" description="Helical" evidence="2">
    <location>
        <begin position="9"/>
        <end position="29"/>
    </location>
</feature>
<dbReference type="SUPFAM" id="SSF103473">
    <property type="entry name" value="MFS general substrate transporter"/>
    <property type="match status" value="1"/>
</dbReference>
<dbReference type="InterPro" id="IPR020846">
    <property type="entry name" value="MFS_dom"/>
</dbReference>
<keyword evidence="5" id="KW-1185">Reference proteome</keyword>
<keyword evidence="2" id="KW-1133">Transmembrane helix</keyword>
<feature type="transmembrane region" description="Helical" evidence="2">
    <location>
        <begin position="129"/>
        <end position="151"/>
    </location>
</feature>
<protein>
    <recommendedName>
        <fullName evidence="3">Major facilitator superfamily (MFS) profile domain-containing protein</fullName>
    </recommendedName>
</protein>
<dbReference type="PROSITE" id="PS50850">
    <property type="entry name" value="MFS"/>
    <property type="match status" value="1"/>
</dbReference>
<evidence type="ECO:0000256" key="1">
    <source>
        <dbReference type="ARBA" id="ARBA00004141"/>
    </source>
</evidence>
<dbReference type="Pfam" id="PF07690">
    <property type="entry name" value="MFS_1"/>
    <property type="match status" value="1"/>
</dbReference>
<sequence length="404" mass="42958">MAKKVIASFVNHVFTFGPIYSFGVFLPIMKADLGISLTEASAISSTMNTAQFVGSLLAGLVIPQRLGHASVAFFGAVAVLIGLALLSMVESVYHAYPAVILAGLGLGSSNLAGLVALNATVPPRKRAMLVGFATCGTSVGTILLPQFYTLLSESLGWRWAMRINAITSFLFLLMAAPFFFVAKAATPARTQDVAVPQKCCSPLRDLRFVCWWIDMFVCFFGYFAPPTLLADFVQTELQLSAREAAMAYTLIGVSALATRLCLGFVTHLCGGPRRVHFASQVLVGAIACCLPLCWNAESLLAWSVLYGFSIGPVIALVSVVLSELFGTQELARYHGISRVGVGAGNLLGVPVTGWLAETQGYALALVSGGCLVSFSSIFLIALEVLHRKRKQKAQAGAQVNEASC</sequence>
<dbReference type="PANTHER" id="PTHR11360">
    <property type="entry name" value="MONOCARBOXYLATE TRANSPORTER"/>
    <property type="match status" value="1"/>
</dbReference>
<evidence type="ECO:0000313" key="5">
    <source>
        <dbReference type="Proteomes" id="UP001642484"/>
    </source>
</evidence>
<proteinExistence type="predicted"/>
<dbReference type="InterPro" id="IPR011701">
    <property type="entry name" value="MFS"/>
</dbReference>
<comment type="subcellular location">
    <subcellularLocation>
        <location evidence="1">Membrane</location>
        <topology evidence="1">Multi-pass membrane protein</topology>
    </subcellularLocation>
</comment>
<organism evidence="4 5">
    <name type="scientific">Durusdinium trenchii</name>
    <dbReference type="NCBI Taxonomy" id="1381693"/>
    <lineage>
        <taxon>Eukaryota</taxon>
        <taxon>Sar</taxon>
        <taxon>Alveolata</taxon>
        <taxon>Dinophyceae</taxon>
        <taxon>Suessiales</taxon>
        <taxon>Symbiodiniaceae</taxon>
        <taxon>Durusdinium</taxon>
    </lineage>
</organism>
<feature type="transmembrane region" description="Helical" evidence="2">
    <location>
        <begin position="277"/>
        <end position="294"/>
    </location>
</feature>
<evidence type="ECO:0000313" key="4">
    <source>
        <dbReference type="EMBL" id="CAK9001820.1"/>
    </source>
</evidence>
<dbReference type="InterPro" id="IPR050327">
    <property type="entry name" value="Proton-linked_MCT"/>
</dbReference>
<dbReference type="InterPro" id="IPR036259">
    <property type="entry name" value="MFS_trans_sf"/>
</dbReference>
<feature type="domain" description="Major facilitator superfamily (MFS) profile" evidence="3">
    <location>
        <begin position="1"/>
        <end position="393"/>
    </location>
</feature>
<feature type="transmembrane region" description="Helical" evidence="2">
    <location>
        <begin position="95"/>
        <end position="117"/>
    </location>
</feature>
<name>A0ABP0IGT2_9DINO</name>
<feature type="transmembrane region" description="Helical" evidence="2">
    <location>
        <begin position="206"/>
        <end position="225"/>
    </location>
</feature>
<dbReference type="EMBL" id="CAXAMN010002891">
    <property type="protein sequence ID" value="CAK9001820.1"/>
    <property type="molecule type" value="Genomic_DNA"/>
</dbReference>
<keyword evidence="2" id="KW-0812">Transmembrane</keyword>
<dbReference type="PANTHER" id="PTHR11360:SF284">
    <property type="entry name" value="EG:103B4.3 PROTEIN-RELATED"/>
    <property type="match status" value="1"/>
</dbReference>
<feature type="transmembrane region" description="Helical" evidence="2">
    <location>
        <begin position="163"/>
        <end position="185"/>
    </location>
</feature>
<feature type="transmembrane region" description="Helical" evidence="2">
    <location>
        <begin position="69"/>
        <end position="89"/>
    </location>
</feature>
<gene>
    <name evidence="4" type="ORF">CCMP2556_LOCUS6608</name>
</gene>
<evidence type="ECO:0000259" key="3">
    <source>
        <dbReference type="PROSITE" id="PS50850"/>
    </source>
</evidence>
<comment type="caution">
    <text evidence="4">The sequence shown here is derived from an EMBL/GenBank/DDBJ whole genome shotgun (WGS) entry which is preliminary data.</text>
</comment>
<dbReference type="Proteomes" id="UP001642484">
    <property type="component" value="Unassembled WGS sequence"/>
</dbReference>
<feature type="transmembrane region" description="Helical" evidence="2">
    <location>
        <begin position="361"/>
        <end position="382"/>
    </location>
</feature>
<keyword evidence="2" id="KW-0472">Membrane</keyword>
<reference evidence="4 5" key="1">
    <citation type="submission" date="2024-02" db="EMBL/GenBank/DDBJ databases">
        <authorList>
            <person name="Chen Y."/>
            <person name="Shah S."/>
            <person name="Dougan E. K."/>
            <person name="Thang M."/>
            <person name="Chan C."/>
        </authorList>
    </citation>
    <scope>NUCLEOTIDE SEQUENCE [LARGE SCALE GENOMIC DNA]</scope>
</reference>
<feature type="transmembrane region" description="Helical" evidence="2">
    <location>
        <begin position="41"/>
        <end position="62"/>
    </location>
</feature>
<feature type="transmembrane region" description="Helical" evidence="2">
    <location>
        <begin position="300"/>
        <end position="324"/>
    </location>
</feature>